<dbReference type="InterPro" id="IPR018108">
    <property type="entry name" value="MCP_transmembrane"/>
</dbReference>
<dbReference type="OrthoDB" id="250329at2759"/>
<organism evidence="8 9">
    <name type="scientific">Synchytrium microbalum</name>
    <dbReference type="NCBI Taxonomy" id="1806994"/>
    <lineage>
        <taxon>Eukaryota</taxon>
        <taxon>Fungi</taxon>
        <taxon>Fungi incertae sedis</taxon>
        <taxon>Chytridiomycota</taxon>
        <taxon>Chytridiomycota incertae sedis</taxon>
        <taxon>Chytridiomycetes</taxon>
        <taxon>Synchytriales</taxon>
        <taxon>Synchytriaceae</taxon>
        <taxon>Synchytrium</taxon>
    </lineage>
</organism>
<comment type="subcellular location">
    <subcellularLocation>
        <location evidence="1">Membrane</location>
        <topology evidence="1">Multi-pass membrane protein</topology>
    </subcellularLocation>
</comment>
<name>A0A507C303_9FUNG</name>
<reference evidence="8 9" key="1">
    <citation type="journal article" date="2019" name="Sci. Rep.">
        <title>Comparative genomics of chytrid fungi reveal insights into the obligate biotrophic and pathogenic lifestyle of Synchytrium endobioticum.</title>
        <authorList>
            <person name="van de Vossenberg B.T.L.H."/>
            <person name="Warris S."/>
            <person name="Nguyen H.D.T."/>
            <person name="van Gent-Pelzer M.P.E."/>
            <person name="Joly D.L."/>
            <person name="van de Geest H.C."/>
            <person name="Bonants P.J.M."/>
            <person name="Smith D.S."/>
            <person name="Levesque C.A."/>
            <person name="van der Lee T.A.J."/>
        </authorList>
    </citation>
    <scope>NUCLEOTIDE SEQUENCE [LARGE SCALE GENOMIC DNA]</scope>
    <source>
        <strain evidence="8 9">JEL517</strain>
    </source>
</reference>
<feature type="repeat" description="Solcar" evidence="5">
    <location>
        <begin position="320"/>
        <end position="412"/>
    </location>
</feature>
<keyword evidence="6" id="KW-0813">Transport</keyword>
<evidence type="ECO:0000256" key="2">
    <source>
        <dbReference type="ARBA" id="ARBA00022692"/>
    </source>
</evidence>
<dbReference type="SUPFAM" id="SSF103506">
    <property type="entry name" value="Mitochondrial carrier"/>
    <property type="match status" value="1"/>
</dbReference>
<evidence type="ECO:0000256" key="6">
    <source>
        <dbReference type="RuleBase" id="RU000488"/>
    </source>
</evidence>
<dbReference type="GO" id="GO:0016020">
    <property type="term" value="C:membrane"/>
    <property type="evidence" value="ECO:0007669"/>
    <property type="project" value="UniProtKB-SubCell"/>
</dbReference>
<dbReference type="InterPro" id="IPR023395">
    <property type="entry name" value="MCP_dom_sf"/>
</dbReference>
<dbReference type="GeneID" id="42003342"/>
<dbReference type="STRING" id="1806994.A0A507C303"/>
<comment type="similarity">
    <text evidence="6">Belongs to the mitochondrial carrier (TC 2.A.29) family.</text>
</comment>
<accession>A0A507C303</accession>
<keyword evidence="2 5" id="KW-0812">Transmembrane</keyword>
<evidence type="ECO:0000256" key="7">
    <source>
        <dbReference type="SAM" id="Phobius"/>
    </source>
</evidence>
<proteinExistence type="inferred from homology"/>
<dbReference type="Proteomes" id="UP000319731">
    <property type="component" value="Unassembled WGS sequence"/>
</dbReference>
<evidence type="ECO:0000313" key="8">
    <source>
        <dbReference type="EMBL" id="TPX35507.1"/>
    </source>
</evidence>
<feature type="repeat" description="Solcar" evidence="5">
    <location>
        <begin position="114"/>
        <end position="283"/>
    </location>
</feature>
<dbReference type="Gene3D" id="1.50.40.10">
    <property type="entry name" value="Mitochondrial carrier domain"/>
    <property type="match status" value="2"/>
</dbReference>
<dbReference type="AlphaFoldDB" id="A0A507C303"/>
<evidence type="ECO:0000313" key="9">
    <source>
        <dbReference type="Proteomes" id="UP000319731"/>
    </source>
</evidence>
<dbReference type="Pfam" id="PF00153">
    <property type="entry name" value="Mito_carr"/>
    <property type="match status" value="3"/>
</dbReference>
<keyword evidence="9" id="KW-1185">Reference proteome</keyword>
<evidence type="ECO:0000256" key="1">
    <source>
        <dbReference type="ARBA" id="ARBA00004141"/>
    </source>
</evidence>
<feature type="repeat" description="Solcar" evidence="5">
    <location>
        <begin position="15"/>
        <end position="99"/>
    </location>
</feature>
<feature type="transmembrane region" description="Helical" evidence="7">
    <location>
        <begin position="20"/>
        <end position="40"/>
    </location>
</feature>
<gene>
    <name evidence="8" type="ORF">SmJEL517_g02117</name>
</gene>
<comment type="caution">
    <text evidence="8">The sequence shown here is derived from an EMBL/GenBank/DDBJ whole genome shotgun (WGS) entry which is preliminary data.</text>
</comment>
<evidence type="ECO:0000256" key="5">
    <source>
        <dbReference type="PROSITE-ProRule" id="PRU00282"/>
    </source>
</evidence>
<keyword evidence="3 7" id="KW-1133">Transmembrane helix</keyword>
<dbReference type="PROSITE" id="PS50920">
    <property type="entry name" value="SOLCAR"/>
    <property type="match status" value="3"/>
</dbReference>
<sequence length="417" mass="45355">MQGDSAVDASFASLNKQRFYGFSALFMFVIRMGSYPISLVKTRQQVANLDEGRGTFRIMANIFKTEGPRALWQGFPVTIIGAIPSQILYLTAMETSKIPVTKLCKSFGWNDHRTAVFANLIGGGCASLASQVVVVPVDVISQRMMVQKRLLATASIPQQTATSAAQEVTLSANKSKPLPSAPYTKIPIHDVPARGPLPNIPHNITIIPPTSSSSSAHLHLKPYSSAAAASIDQPYFRNGWECAKYVIKTDGISGLWYGFGTSILTYAPSSAVWWATYAGCRRMYSSIFGLELTGGTLGLEREKSLANSFGVETSYLVGLQGLGVSALSGASAGATAAICCCPMDVVKTRIQTVNRSAMKVKRSEFQLLKSTITELYEKEGWRGFFRGVRSRVWQMAPVSCLMILSYDTVKRLAVIRD</sequence>
<dbReference type="EMBL" id="QEAO01000008">
    <property type="protein sequence ID" value="TPX35507.1"/>
    <property type="molecule type" value="Genomic_DNA"/>
</dbReference>
<keyword evidence="4 5" id="KW-0472">Membrane</keyword>
<protein>
    <submittedName>
        <fullName evidence="8">Uncharacterized protein</fullName>
    </submittedName>
</protein>
<evidence type="ECO:0000256" key="4">
    <source>
        <dbReference type="ARBA" id="ARBA00023136"/>
    </source>
</evidence>
<dbReference type="PANTHER" id="PTHR46080:SF18">
    <property type="entry name" value="MITOCHONDRIAL SUBSTRATE CARRIER FAMILY PROTEIN J"/>
    <property type="match status" value="1"/>
</dbReference>
<evidence type="ECO:0000256" key="3">
    <source>
        <dbReference type="ARBA" id="ARBA00022989"/>
    </source>
</evidence>
<dbReference type="PANTHER" id="PTHR46080">
    <property type="entry name" value="MITOCHONDRIAL SUBSTRATE CARRIER FAMILY PROTEIN J"/>
    <property type="match status" value="1"/>
</dbReference>
<dbReference type="RefSeq" id="XP_031025980.1">
    <property type="nucleotide sequence ID" value="XM_031168045.1"/>
</dbReference>